<keyword evidence="1" id="KW-0732">Signal</keyword>
<feature type="domain" description="SPOR" evidence="7">
    <location>
        <begin position="228"/>
        <end position="308"/>
    </location>
</feature>
<keyword evidence="4" id="KW-0472">Membrane</keyword>
<dbReference type="InterPro" id="IPR034718">
    <property type="entry name" value="RlpA"/>
</dbReference>
<keyword evidence="3 4" id="KW-0961">Cell wall biogenesis/degradation</keyword>
<comment type="caution">
    <text evidence="8">The sequence shown here is derived from an EMBL/GenBank/DDBJ whole genome shotgun (WGS) entry which is preliminary data.</text>
</comment>
<dbReference type="AlphaFoldDB" id="A0A3N2DNI6"/>
<evidence type="ECO:0000259" key="7">
    <source>
        <dbReference type="PROSITE" id="PS51724"/>
    </source>
</evidence>
<comment type="similarity">
    <text evidence="4 5">Belongs to the RlpA family.</text>
</comment>
<sequence length="308" mass="32856">MKVFGVIAPVKVNYGLIFVAIVTALMSGCMSTPTSTPSSGIRDEPITPGRDSAPSHRPEAHTLISATPKHEAIKRAGNRSPYKVAGIQYSVLASPKGYKERGGASWYGAKFHGRKTSNGETYNQYAMSAAHKTLPIPCYVKVTNLANNKQVIVRVNDRGPFHSKRIIDLSYAAAIKLGYVDKGVAQVEVEYVDPDQWQREQAAKARAKTQVKATPVTAGAVAHATAKPVAKAQPYLQIAAVSNRASADKLAASIRPLVSEPVQVSATQSGTTTLYRVRVGPLSSRQTAPAIQAKLQAAGFAAGHLITR</sequence>
<evidence type="ECO:0000256" key="1">
    <source>
        <dbReference type="ARBA" id="ARBA00022729"/>
    </source>
</evidence>
<dbReference type="Gene3D" id="2.40.40.10">
    <property type="entry name" value="RlpA-like domain"/>
    <property type="match status" value="1"/>
</dbReference>
<dbReference type="PANTHER" id="PTHR34183:SF1">
    <property type="entry name" value="ENDOLYTIC PEPTIDOGLYCAN TRANSGLYCOSYLASE RLPA"/>
    <property type="match status" value="1"/>
</dbReference>
<dbReference type="GO" id="GO:0071555">
    <property type="term" value="P:cell wall organization"/>
    <property type="evidence" value="ECO:0007669"/>
    <property type="project" value="UniProtKB-KW"/>
</dbReference>
<evidence type="ECO:0000313" key="8">
    <source>
        <dbReference type="EMBL" id="ROS01367.1"/>
    </source>
</evidence>
<dbReference type="EC" id="4.2.2.-" evidence="4"/>
<dbReference type="PROSITE" id="PS51257">
    <property type="entry name" value="PROKAR_LIPOPROTEIN"/>
    <property type="match status" value="1"/>
</dbReference>
<dbReference type="GO" id="GO:0005886">
    <property type="term" value="C:plasma membrane"/>
    <property type="evidence" value="ECO:0007669"/>
    <property type="project" value="UniProtKB-SubCell"/>
</dbReference>
<organism evidence="8 9">
    <name type="scientific">Sinobacterium caligoides</name>
    <dbReference type="NCBI Taxonomy" id="933926"/>
    <lineage>
        <taxon>Bacteria</taxon>
        <taxon>Pseudomonadati</taxon>
        <taxon>Pseudomonadota</taxon>
        <taxon>Gammaproteobacteria</taxon>
        <taxon>Cellvibrionales</taxon>
        <taxon>Spongiibacteraceae</taxon>
        <taxon>Sinobacterium</taxon>
    </lineage>
</organism>
<dbReference type="Pfam" id="PF05036">
    <property type="entry name" value="SPOR"/>
    <property type="match status" value="1"/>
</dbReference>
<proteinExistence type="inferred from homology"/>
<dbReference type="NCBIfam" id="TIGR00413">
    <property type="entry name" value="rlpA"/>
    <property type="match status" value="1"/>
</dbReference>
<dbReference type="SUPFAM" id="SSF110997">
    <property type="entry name" value="Sporulation related repeat"/>
    <property type="match status" value="1"/>
</dbReference>
<comment type="subcellular location">
    <subcellularLocation>
        <location evidence="4">Cell membrane</location>
        <topology evidence="4">Lipid-anchor</topology>
    </subcellularLocation>
</comment>
<evidence type="ECO:0000313" key="9">
    <source>
        <dbReference type="Proteomes" id="UP000275394"/>
    </source>
</evidence>
<dbReference type="HAMAP" id="MF_02071">
    <property type="entry name" value="RlpA"/>
    <property type="match status" value="1"/>
</dbReference>
<evidence type="ECO:0000256" key="4">
    <source>
        <dbReference type="HAMAP-Rule" id="MF_02071"/>
    </source>
</evidence>
<dbReference type="RefSeq" id="WP_123712165.1">
    <property type="nucleotide sequence ID" value="NZ_RKHR01000004.1"/>
</dbReference>
<comment type="function">
    <text evidence="4">Lytic transglycosylase with a strong preference for naked glycan strands that lack stem peptides.</text>
</comment>
<dbReference type="InterPro" id="IPR012997">
    <property type="entry name" value="RplA"/>
</dbReference>
<dbReference type="InterPro" id="IPR007730">
    <property type="entry name" value="SPOR-like_dom"/>
</dbReference>
<evidence type="ECO:0000256" key="2">
    <source>
        <dbReference type="ARBA" id="ARBA00023239"/>
    </source>
</evidence>
<dbReference type="GO" id="GO:0042834">
    <property type="term" value="F:peptidoglycan binding"/>
    <property type="evidence" value="ECO:0007669"/>
    <property type="project" value="InterPro"/>
</dbReference>
<dbReference type="InterPro" id="IPR009009">
    <property type="entry name" value="RlpA-like_DPBB"/>
</dbReference>
<dbReference type="FunFam" id="2.40.40.10:FF:000003">
    <property type="entry name" value="Endolytic peptidoglycan transglycosylase RlpA"/>
    <property type="match status" value="1"/>
</dbReference>
<dbReference type="SUPFAM" id="SSF50685">
    <property type="entry name" value="Barwin-like endoglucanases"/>
    <property type="match status" value="1"/>
</dbReference>
<evidence type="ECO:0000256" key="5">
    <source>
        <dbReference type="RuleBase" id="RU003495"/>
    </source>
</evidence>
<dbReference type="GO" id="GO:0008932">
    <property type="term" value="F:lytic endotransglycosylase activity"/>
    <property type="evidence" value="ECO:0007669"/>
    <property type="project" value="UniProtKB-UniRule"/>
</dbReference>
<feature type="region of interest" description="Disordered" evidence="6">
    <location>
        <begin position="33"/>
        <end position="58"/>
    </location>
</feature>
<dbReference type="Proteomes" id="UP000275394">
    <property type="component" value="Unassembled WGS sequence"/>
</dbReference>
<dbReference type="Gene3D" id="3.30.70.1070">
    <property type="entry name" value="Sporulation related repeat"/>
    <property type="match status" value="1"/>
</dbReference>
<dbReference type="OrthoDB" id="9779128at2"/>
<reference evidence="8 9" key="1">
    <citation type="submission" date="2018-11" db="EMBL/GenBank/DDBJ databases">
        <title>Genomic Encyclopedia of Type Strains, Phase IV (KMG-IV): sequencing the most valuable type-strain genomes for metagenomic binning, comparative biology and taxonomic classification.</title>
        <authorList>
            <person name="Goeker M."/>
        </authorList>
    </citation>
    <scope>NUCLEOTIDE SEQUENCE [LARGE SCALE GENOMIC DNA]</scope>
    <source>
        <strain evidence="8 9">DSM 100316</strain>
    </source>
</reference>
<keyword evidence="4" id="KW-0564">Palmitate</keyword>
<keyword evidence="2 4" id="KW-0456">Lyase</keyword>
<dbReference type="Pfam" id="PF03330">
    <property type="entry name" value="DPBB_1"/>
    <property type="match status" value="1"/>
</dbReference>
<keyword evidence="4" id="KW-1003">Cell membrane</keyword>
<dbReference type="EMBL" id="RKHR01000004">
    <property type="protein sequence ID" value="ROS01367.1"/>
    <property type="molecule type" value="Genomic_DNA"/>
</dbReference>
<dbReference type="InterPro" id="IPR036680">
    <property type="entry name" value="SPOR-like_sf"/>
</dbReference>
<dbReference type="CDD" id="cd22268">
    <property type="entry name" value="DPBB_RlpA-like"/>
    <property type="match status" value="1"/>
</dbReference>
<keyword evidence="4 8" id="KW-0449">Lipoprotein</keyword>
<gene>
    <name evidence="4" type="primary">rlpA</name>
    <name evidence="8" type="ORF">EDC56_1808</name>
</gene>
<dbReference type="GO" id="GO:0009279">
    <property type="term" value="C:cell outer membrane"/>
    <property type="evidence" value="ECO:0007669"/>
    <property type="project" value="TreeGrafter"/>
</dbReference>
<name>A0A3N2DNI6_9GAMM</name>
<dbReference type="GO" id="GO:0000270">
    <property type="term" value="P:peptidoglycan metabolic process"/>
    <property type="evidence" value="ECO:0007669"/>
    <property type="project" value="UniProtKB-UniRule"/>
</dbReference>
<dbReference type="PANTHER" id="PTHR34183">
    <property type="entry name" value="ENDOLYTIC PEPTIDOGLYCAN TRANSGLYCOSYLASE RLPA"/>
    <property type="match status" value="1"/>
</dbReference>
<dbReference type="PROSITE" id="PS51724">
    <property type="entry name" value="SPOR"/>
    <property type="match status" value="1"/>
</dbReference>
<evidence type="ECO:0000256" key="3">
    <source>
        <dbReference type="ARBA" id="ARBA00023316"/>
    </source>
</evidence>
<accession>A0A3N2DNI6</accession>
<evidence type="ECO:0000256" key="6">
    <source>
        <dbReference type="SAM" id="MobiDB-lite"/>
    </source>
</evidence>
<dbReference type="InterPro" id="IPR036908">
    <property type="entry name" value="RlpA-like_sf"/>
</dbReference>
<keyword evidence="9" id="KW-1185">Reference proteome</keyword>
<protein>
    <recommendedName>
        <fullName evidence="4">Endolytic peptidoglycan transglycosylase RlpA</fullName>
        <ecNumber evidence="4">4.2.2.-</ecNumber>
    </recommendedName>
</protein>